<dbReference type="Gene3D" id="1.10.220.50">
    <property type="entry name" value="Bacteriophage T4, Gp59, helicase assembly protein, C-terminal domain"/>
    <property type="match status" value="1"/>
</dbReference>
<dbReference type="EMBL" id="UINC01015763">
    <property type="protein sequence ID" value="SVA66144.1"/>
    <property type="molecule type" value="Genomic_DNA"/>
</dbReference>
<proteinExistence type="inferred from homology"/>
<dbReference type="Pfam" id="PF08993">
    <property type="entry name" value="T4_Gp59_N"/>
    <property type="match status" value="1"/>
</dbReference>
<gene>
    <name evidence="2" type="ORF">METZ01_LOCUS118998</name>
</gene>
<dbReference type="HAMAP" id="MF_04156">
    <property type="entry name" value="HELIC_LOADER_T4"/>
    <property type="match status" value="1"/>
</dbReference>
<organism evidence="2">
    <name type="scientific">marine metagenome</name>
    <dbReference type="NCBI Taxonomy" id="408172"/>
    <lineage>
        <taxon>unclassified sequences</taxon>
        <taxon>metagenomes</taxon>
        <taxon>ecological metagenomes</taxon>
    </lineage>
</organism>
<evidence type="ECO:0000259" key="1">
    <source>
        <dbReference type="Pfam" id="PF08993"/>
    </source>
</evidence>
<protein>
    <recommendedName>
        <fullName evidence="1">Bacteriophage T4 Gp59 helicase assembly protein N-terminal domain-containing protein</fullName>
    </recommendedName>
</protein>
<sequence length="195" mass="23808">MTDFEAYLQFLALKLHFTSDHYDYFKYNGKHNASLQSYDKRTDKRFFKRLARRNINIVEYCVANLVDGKEWISEFDDKTWNERRKYFQNYEYYFKNDVEKLLTDAENFDIIFKCDKKGTHPKLVRKYLGRKITLETMVILDKILGYRKQFDKEIDEIYVWPKVSRLINRYEPFVEADIGKCKQLLLEKVRELKDE</sequence>
<name>A0A381XMZ8_9ZZZZ</name>
<dbReference type="InterPro" id="IPR037082">
    <property type="entry name" value="Phage_T4_Gp59_C_sf"/>
</dbReference>
<dbReference type="SUPFAM" id="SSF48493">
    <property type="entry name" value="gene 59 helicase assembly protein"/>
    <property type="match status" value="1"/>
</dbReference>
<dbReference type="InterPro" id="IPR015085">
    <property type="entry name" value="Phage_T4_Gp59_N"/>
</dbReference>
<accession>A0A381XMZ8</accession>
<dbReference type="AlphaFoldDB" id="A0A381XMZ8"/>
<dbReference type="InterPro" id="IPR008944">
    <property type="entry name" value="Phage_T4_Gp59"/>
</dbReference>
<dbReference type="InterPro" id="IPR023197">
    <property type="entry name" value="Phage_T4_Gp59_dom_sf"/>
</dbReference>
<reference evidence="2" key="1">
    <citation type="submission" date="2018-05" db="EMBL/GenBank/DDBJ databases">
        <authorList>
            <person name="Lanie J.A."/>
            <person name="Ng W.-L."/>
            <person name="Kazmierczak K.M."/>
            <person name="Andrzejewski T.M."/>
            <person name="Davidsen T.M."/>
            <person name="Wayne K.J."/>
            <person name="Tettelin H."/>
            <person name="Glass J.I."/>
            <person name="Rusch D."/>
            <person name="Podicherti R."/>
            <person name="Tsui H.-C.T."/>
            <person name="Winkler M.E."/>
        </authorList>
    </citation>
    <scope>NUCLEOTIDE SEQUENCE</scope>
</reference>
<evidence type="ECO:0000313" key="2">
    <source>
        <dbReference type="EMBL" id="SVA66144.1"/>
    </source>
</evidence>
<feature type="domain" description="Bacteriophage T4 Gp59 helicase assembly protein N-terminal" evidence="1">
    <location>
        <begin position="7"/>
        <end position="73"/>
    </location>
</feature>